<dbReference type="Proteomes" id="UP000002945">
    <property type="component" value="Unassembled WGS sequence"/>
</dbReference>
<accession>A9E6W0</accession>
<reference evidence="1 2" key="1">
    <citation type="journal article" date="2011" name="J. Bacteriol.">
        <title>Genome sequence of the algicidal bacterium Kordia algicida OT-1.</title>
        <authorList>
            <person name="Lee H.S."/>
            <person name="Kang S.G."/>
            <person name="Kwon K.K."/>
            <person name="Lee J.H."/>
            <person name="Kim S.J."/>
        </authorList>
    </citation>
    <scope>NUCLEOTIDE SEQUENCE [LARGE SCALE GENOMIC DNA]</scope>
    <source>
        <strain evidence="1 2">OT-1</strain>
    </source>
</reference>
<dbReference type="OrthoDB" id="9815006at2"/>
<name>A9E6W0_9FLAO</name>
<organism evidence="1 2">
    <name type="scientific">Kordia algicida OT-1</name>
    <dbReference type="NCBI Taxonomy" id="391587"/>
    <lineage>
        <taxon>Bacteria</taxon>
        <taxon>Pseudomonadati</taxon>
        <taxon>Bacteroidota</taxon>
        <taxon>Flavobacteriia</taxon>
        <taxon>Flavobacteriales</taxon>
        <taxon>Flavobacteriaceae</taxon>
        <taxon>Kordia</taxon>
    </lineage>
</organism>
<comment type="caution">
    <text evidence="1">The sequence shown here is derived from an EMBL/GenBank/DDBJ whole genome shotgun (WGS) entry which is preliminary data.</text>
</comment>
<proteinExistence type="predicted"/>
<sequence>MKYNLKTIKEDLEQVEERYAIGKIDGAIYEKYSKKYNAKIEEITAEINKTNFEKSNLDSYIGKSLKLACNLHNIWELENHSEKQKLQNLLFPSGILYSREKDRCRTTETNGVLKLINSLSVVLSQNKGKQKSKNIDLSRSLIGIENEKVYQ</sequence>
<evidence type="ECO:0000313" key="2">
    <source>
        <dbReference type="Proteomes" id="UP000002945"/>
    </source>
</evidence>
<dbReference type="HOGENOM" id="CLU_1728962_0_0_10"/>
<evidence type="ECO:0000313" key="1">
    <source>
        <dbReference type="EMBL" id="EDP95095.1"/>
    </source>
</evidence>
<dbReference type="RefSeq" id="WP_007093000.1">
    <property type="nucleotide sequence ID" value="NZ_CP142125.1"/>
</dbReference>
<dbReference type="STRING" id="391587.KAOT1_02129"/>
<dbReference type="AlphaFoldDB" id="A9E6W0"/>
<dbReference type="eggNOG" id="COG1961">
    <property type="taxonomic scope" value="Bacteria"/>
</dbReference>
<gene>
    <name evidence="1" type="ORF">KAOT1_02129</name>
</gene>
<dbReference type="EMBL" id="ABIB01000011">
    <property type="protein sequence ID" value="EDP95095.1"/>
    <property type="molecule type" value="Genomic_DNA"/>
</dbReference>
<protein>
    <submittedName>
        <fullName evidence="1">Putative bacteriophage resolvase/recombinase</fullName>
    </submittedName>
</protein>
<keyword evidence="2" id="KW-1185">Reference proteome</keyword>